<protein>
    <recommendedName>
        <fullName evidence="10">Interferon/interleukin receptor domain-containing protein</fullName>
    </recommendedName>
</protein>
<feature type="domain" description="Interferon/interleukin receptor" evidence="10">
    <location>
        <begin position="12"/>
        <end position="111"/>
    </location>
</feature>
<sequence>MPEGELSAVAFSIQKVSERSITLNISDPLTGIHSGSKQLSIRDVLAKDLKYKVSYYKAGSNGKKDLIVDSNVAQIPNLDPGLSYCFMVAAFVPSRHKSVQQGAWSNLTCTSGSGILDELDMRTVFQAIFIPLVLLIVLVTVLVIYCRCCRGKRKSADSQTLTHTAYTTHTAHVAQSSVV</sequence>
<keyword evidence="5 9" id="KW-0472">Membrane</keyword>
<dbReference type="EMBL" id="JBBPFD010000001">
    <property type="protein sequence ID" value="KAK7945285.1"/>
    <property type="molecule type" value="Genomic_DNA"/>
</dbReference>
<accession>A0AAW0Q440</accession>
<proteinExistence type="predicted"/>
<dbReference type="PANTHER" id="PTHR20859:SF22">
    <property type="entry name" value="TISSUE FACTOR"/>
    <property type="match status" value="1"/>
</dbReference>
<comment type="caution">
    <text evidence="11">The sequence shown here is derived from an EMBL/GenBank/DDBJ whole genome shotgun (WGS) entry which is preliminary data.</text>
</comment>
<keyword evidence="7" id="KW-0325">Glycoprotein</keyword>
<organism evidence="11 12">
    <name type="scientific">Mugilogobius chulae</name>
    <name type="common">yellowstripe goby</name>
    <dbReference type="NCBI Taxonomy" id="88201"/>
    <lineage>
        <taxon>Eukaryota</taxon>
        <taxon>Metazoa</taxon>
        <taxon>Chordata</taxon>
        <taxon>Craniata</taxon>
        <taxon>Vertebrata</taxon>
        <taxon>Euteleostomi</taxon>
        <taxon>Actinopterygii</taxon>
        <taxon>Neopterygii</taxon>
        <taxon>Teleostei</taxon>
        <taxon>Neoteleostei</taxon>
        <taxon>Acanthomorphata</taxon>
        <taxon>Gobiaria</taxon>
        <taxon>Gobiiformes</taxon>
        <taxon>Gobioidei</taxon>
        <taxon>Gobiidae</taxon>
        <taxon>Gobionellinae</taxon>
        <taxon>Mugilogobius</taxon>
    </lineage>
</organism>
<dbReference type="PRINTS" id="PR00346">
    <property type="entry name" value="TISSUEFACTOR"/>
</dbReference>
<evidence type="ECO:0000256" key="1">
    <source>
        <dbReference type="ARBA" id="ARBA00004479"/>
    </source>
</evidence>
<feature type="transmembrane region" description="Helical" evidence="9">
    <location>
        <begin position="124"/>
        <end position="145"/>
    </location>
</feature>
<dbReference type="GO" id="GO:0007596">
    <property type="term" value="P:blood coagulation"/>
    <property type="evidence" value="ECO:0007669"/>
    <property type="project" value="InterPro"/>
</dbReference>
<comment type="subcellular location">
    <subcellularLocation>
        <location evidence="1">Membrane</location>
        <topology evidence="1">Single-pass type I membrane protein</topology>
    </subcellularLocation>
</comment>
<dbReference type="InterPro" id="IPR013783">
    <property type="entry name" value="Ig-like_fold"/>
</dbReference>
<evidence type="ECO:0000256" key="3">
    <source>
        <dbReference type="ARBA" id="ARBA00022729"/>
    </source>
</evidence>
<evidence type="ECO:0000256" key="7">
    <source>
        <dbReference type="ARBA" id="ARBA00023180"/>
    </source>
</evidence>
<dbReference type="PANTHER" id="PTHR20859">
    <property type="entry name" value="INTERFERON/INTERLEUKIN RECEPTOR"/>
    <property type="match status" value="1"/>
</dbReference>
<keyword evidence="12" id="KW-1185">Reference proteome</keyword>
<dbReference type="InterPro" id="IPR036116">
    <property type="entry name" value="FN3_sf"/>
</dbReference>
<dbReference type="InterPro" id="IPR050650">
    <property type="entry name" value="Type-II_Cytokine-TF_Rcpt"/>
</dbReference>
<dbReference type="Proteomes" id="UP001460270">
    <property type="component" value="Unassembled WGS sequence"/>
</dbReference>
<evidence type="ECO:0000256" key="6">
    <source>
        <dbReference type="ARBA" id="ARBA00023157"/>
    </source>
</evidence>
<dbReference type="GO" id="GO:0005886">
    <property type="term" value="C:plasma membrane"/>
    <property type="evidence" value="ECO:0007669"/>
    <property type="project" value="TreeGrafter"/>
</dbReference>
<dbReference type="InterPro" id="IPR015373">
    <property type="entry name" value="Interferon/interleukin_rcp_dom"/>
</dbReference>
<evidence type="ECO:0000313" key="12">
    <source>
        <dbReference type="Proteomes" id="UP001460270"/>
    </source>
</evidence>
<gene>
    <name evidence="11" type="ORF">WMY93_001013</name>
</gene>
<keyword evidence="8" id="KW-0449">Lipoprotein</keyword>
<evidence type="ECO:0000259" key="10">
    <source>
        <dbReference type="Pfam" id="PF09294"/>
    </source>
</evidence>
<dbReference type="AlphaFoldDB" id="A0AAW0Q440"/>
<evidence type="ECO:0000256" key="4">
    <source>
        <dbReference type="ARBA" id="ARBA00022989"/>
    </source>
</evidence>
<evidence type="ECO:0000256" key="5">
    <source>
        <dbReference type="ARBA" id="ARBA00023136"/>
    </source>
</evidence>
<keyword evidence="6" id="KW-1015">Disulfide bond</keyword>
<keyword evidence="4 9" id="KW-1133">Transmembrane helix</keyword>
<evidence type="ECO:0000256" key="9">
    <source>
        <dbReference type="SAM" id="Phobius"/>
    </source>
</evidence>
<evidence type="ECO:0000313" key="11">
    <source>
        <dbReference type="EMBL" id="KAK7945285.1"/>
    </source>
</evidence>
<dbReference type="SUPFAM" id="SSF49265">
    <property type="entry name" value="Fibronectin type III"/>
    <property type="match status" value="1"/>
</dbReference>
<reference evidence="12" key="1">
    <citation type="submission" date="2024-04" db="EMBL/GenBank/DDBJ databases">
        <title>Salinicola lusitanus LLJ914,a marine bacterium isolated from the Okinawa Trough.</title>
        <authorList>
            <person name="Li J."/>
        </authorList>
    </citation>
    <scope>NUCLEOTIDE SEQUENCE [LARGE SCALE GENOMIC DNA]</scope>
</reference>
<dbReference type="InterPro" id="IPR001187">
    <property type="entry name" value="Tissue_factor"/>
</dbReference>
<evidence type="ECO:0000256" key="2">
    <source>
        <dbReference type="ARBA" id="ARBA00022692"/>
    </source>
</evidence>
<evidence type="ECO:0000256" key="8">
    <source>
        <dbReference type="ARBA" id="ARBA00023288"/>
    </source>
</evidence>
<keyword evidence="2 9" id="KW-0812">Transmembrane</keyword>
<dbReference type="Pfam" id="PF09294">
    <property type="entry name" value="Interfer-bind"/>
    <property type="match status" value="1"/>
</dbReference>
<keyword evidence="3" id="KW-0732">Signal</keyword>
<dbReference type="Gene3D" id="2.60.40.10">
    <property type="entry name" value="Immunoglobulins"/>
    <property type="match status" value="1"/>
</dbReference>
<name>A0AAW0Q440_9GOBI</name>
<dbReference type="GO" id="GO:0004896">
    <property type="term" value="F:cytokine receptor activity"/>
    <property type="evidence" value="ECO:0007669"/>
    <property type="project" value="TreeGrafter"/>
</dbReference>